<protein>
    <submittedName>
        <fullName evidence="1">Chaperone modulator CbpM</fullName>
    </submittedName>
</protein>
<dbReference type="RefSeq" id="WP_377849395.1">
    <property type="nucleotide sequence ID" value="NZ_JBHLZU010000001.1"/>
</dbReference>
<keyword evidence="2" id="KW-1185">Reference proteome</keyword>
<proteinExistence type="predicted"/>
<dbReference type="EMBL" id="JBHLZU010000001">
    <property type="protein sequence ID" value="MFB9902307.1"/>
    <property type="molecule type" value="Genomic_DNA"/>
</dbReference>
<dbReference type="Gene3D" id="1.10.1660.10">
    <property type="match status" value="1"/>
</dbReference>
<organism evidence="1 2">
    <name type="scientific">Allokutzneria oryzae</name>
    <dbReference type="NCBI Taxonomy" id="1378989"/>
    <lineage>
        <taxon>Bacteria</taxon>
        <taxon>Bacillati</taxon>
        <taxon>Actinomycetota</taxon>
        <taxon>Actinomycetes</taxon>
        <taxon>Pseudonocardiales</taxon>
        <taxon>Pseudonocardiaceae</taxon>
        <taxon>Allokutzneria</taxon>
    </lineage>
</organism>
<dbReference type="Proteomes" id="UP001589693">
    <property type="component" value="Unassembled WGS sequence"/>
</dbReference>
<dbReference type="Pfam" id="PF13591">
    <property type="entry name" value="MerR_2"/>
    <property type="match status" value="1"/>
</dbReference>
<gene>
    <name evidence="1" type="ORF">ACFFQA_00015</name>
</gene>
<comment type="caution">
    <text evidence="1">The sequence shown here is derived from an EMBL/GenBank/DDBJ whole genome shotgun (WGS) entry which is preliminary data.</text>
</comment>
<name>A0ABV5ZN33_9PSEU</name>
<evidence type="ECO:0000313" key="2">
    <source>
        <dbReference type="Proteomes" id="UP001589693"/>
    </source>
</evidence>
<reference evidence="1 2" key="1">
    <citation type="submission" date="2024-09" db="EMBL/GenBank/DDBJ databases">
        <authorList>
            <person name="Sun Q."/>
            <person name="Mori K."/>
        </authorList>
    </citation>
    <scope>NUCLEOTIDE SEQUENCE [LARGE SCALE GENOMIC DNA]</scope>
    <source>
        <strain evidence="1 2">TBRC 7907</strain>
    </source>
</reference>
<accession>A0ABV5ZN33</accession>
<sequence length="111" mass="12471">MSHALTRYRAQRLGLLDLEAFARAADTHPKLVLRLVALGLLDADRDRTGGLWFTPAELARLARIQRLRAAFSVNYAALGLVLDLLDRVAELEHALRHGQRRPGGRPWTPRT</sequence>
<evidence type="ECO:0000313" key="1">
    <source>
        <dbReference type="EMBL" id="MFB9902307.1"/>
    </source>
</evidence>